<evidence type="ECO:0000313" key="3">
    <source>
        <dbReference type="Proteomes" id="UP000467700"/>
    </source>
</evidence>
<organism evidence="2 3">
    <name type="scientific">Cyclocybe aegerita</name>
    <name type="common">Black poplar mushroom</name>
    <name type="synonym">Agrocybe aegerita</name>
    <dbReference type="NCBI Taxonomy" id="1973307"/>
    <lineage>
        <taxon>Eukaryota</taxon>
        <taxon>Fungi</taxon>
        <taxon>Dikarya</taxon>
        <taxon>Basidiomycota</taxon>
        <taxon>Agaricomycotina</taxon>
        <taxon>Agaricomycetes</taxon>
        <taxon>Agaricomycetidae</taxon>
        <taxon>Agaricales</taxon>
        <taxon>Agaricineae</taxon>
        <taxon>Bolbitiaceae</taxon>
        <taxon>Cyclocybe</taxon>
    </lineage>
</organism>
<dbReference type="AlphaFoldDB" id="A0A8S0XZH8"/>
<proteinExistence type="predicted"/>
<protein>
    <submittedName>
        <fullName evidence="2">Uncharacterized protein</fullName>
    </submittedName>
</protein>
<feature type="transmembrane region" description="Helical" evidence="1">
    <location>
        <begin position="130"/>
        <end position="147"/>
    </location>
</feature>
<comment type="caution">
    <text evidence="2">The sequence shown here is derived from an EMBL/GenBank/DDBJ whole genome shotgun (WGS) entry which is preliminary data.</text>
</comment>
<keyword evidence="1" id="KW-1133">Transmembrane helix</keyword>
<dbReference type="Proteomes" id="UP000467700">
    <property type="component" value="Unassembled WGS sequence"/>
</dbReference>
<accession>A0A8S0XZH8</accession>
<evidence type="ECO:0000313" key="2">
    <source>
        <dbReference type="EMBL" id="CAA7269711.1"/>
    </source>
</evidence>
<feature type="transmembrane region" description="Helical" evidence="1">
    <location>
        <begin position="86"/>
        <end position="110"/>
    </location>
</feature>
<keyword evidence="3" id="KW-1185">Reference proteome</keyword>
<name>A0A8S0XZH8_CYCAE</name>
<reference evidence="2 3" key="1">
    <citation type="submission" date="2020-01" db="EMBL/GenBank/DDBJ databases">
        <authorList>
            <person name="Gupta K D."/>
        </authorList>
    </citation>
    <scope>NUCLEOTIDE SEQUENCE [LARGE SCALE GENOMIC DNA]</scope>
</reference>
<dbReference type="EMBL" id="CACVBS010000079">
    <property type="protein sequence ID" value="CAA7269711.1"/>
    <property type="molecule type" value="Genomic_DNA"/>
</dbReference>
<keyword evidence="1" id="KW-0472">Membrane</keyword>
<evidence type="ECO:0000256" key="1">
    <source>
        <dbReference type="SAM" id="Phobius"/>
    </source>
</evidence>
<keyword evidence="1" id="KW-0812">Transmembrane</keyword>
<gene>
    <name evidence="2" type="ORF">AAE3_LOCUS11673</name>
</gene>
<sequence length="159" mass="17822">MDFYSLFLVGSNIWYERELGTAIDMSSGSVDGRPREQLEERLMKMWGSFFVMDLTFLSICTAKVPKALNRLQVTKSQVDITARTRAFALAFSLPQAYCLYAALAYVSSVFVYTLQTTVLTGTSGKPDLRAIYSLGFFSFGIALLKLGKNRPPVGRRVIY</sequence>